<evidence type="ECO:0000256" key="5">
    <source>
        <dbReference type="ARBA" id="ARBA00023136"/>
    </source>
</evidence>
<comment type="similarity">
    <text evidence="2 6">Belongs to the 4-toluene sulfonate uptake permease (TSUP) (TC 2.A.102) family.</text>
</comment>
<protein>
    <recommendedName>
        <fullName evidence="6">Probable membrane transporter protein</fullName>
    </recommendedName>
</protein>
<dbReference type="STRING" id="1348624.GCA_001591545_02945"/>
<organism evidence="7 8">
    <name type="scientific">Lederbergia lenta</name>
    <name type="common">Bacillus lentus</name>
    <dbReference type="NCBI Taxonomy" id="1467"/>
    <lineage>
        <taxon>Bacteria</taxon>
        <taxon>Bacillati</taxon>
        <taxon>Bacillota</taxon>
        <taxon>Bacilli</taxon>
        <taxon>Bacillales</taxon>
        <taxon>Bacillaceae</taxon>
        <taxon>Lederbergia</taxon>
    </lineage>
</organism>
<feature type="transmembrane region" description="Helical" evidence="6">
    <location>
        <begin position="42"/>
        <end position="64"/>
    </location>
</feature>
<sequence>MYIITIVYLLIGLLASIIGSIAGLGGGIIIKPVLDSIGTYDVATIGLLSTTTVFAMACVSLLKATRSGIRIKGRKSFIIAIGSIVGGLIGKFIFNYLVRSMEDQKIIIVIQATLLTVLMLLILLFVRNRESIKTYQLQNAILIFTIGFGLGTLSSFLGIGGGPLNMAILAFAFSMNIRESAINSIFIIFFSQLSSLITTAFTTGFTIFDLSVLGYMVTGGVIGGLIGTTLSQKFNNLQMDRIFTYTLVGIILLNIYNAIYNLL</sequence>
<dbReference type="InterPro" id="IPR002781">
    <property type="entry name" value="TM_pro_TauE-like"/>
</dbReference>
<feature type="transmembrane region" description="Helical" evidence="6">
    <location>
        <begin position="185"/>
        <end position="207"/>
    </location>
</feature>
<keyword evidence="8" id="KW-1185">Reference proteome</keyword>
<feature type="transmembrane region" description="Helical" evidence="6">
    <location>
        <begin position="76"/>
        <end position="94"/>
    </location>
</feature>
<evidence type="ECO:0000313" key="7">
    <source>
        <dbReference type="EMBL" id="SQI63244.1"/>
    </source>
</evidence>
<accession>A0A2X4ZSF8</accession>
<feature type="transmembrane region" description="Helical" evidence="6">
    <location>
        <begin position="242"/>
        <end position="260"/>
    </location>
</feature>
<name>A0A2X4ZSF8_LEDLE</name>
<dbReference type="AlphaFoldDB" id="A0A2X4ZSF8"/>
<evidence type="ECO:0000256" key="1">
    <source>
        <dbReference type="ARBA" id="ARBA00004141"/>
    </source>
</evidence>
<feature type="transmembrane region" description="Helical" evidence="6">
    <location>
        <begin position="106"/>
        <end position="125"/>
    </location>
</feature>
<feature type="transmembrane region" description="Helical" evidence="6">
    <location>
        <begin position="137"/>
        <end position="156"/>
    </location>
</feature>
<dbReference type="KEGG" id="blen:NCTC4824_03993"/>
<evidence type="ECO:0000256" key="6">
    <source>
        <dbReference type="RuleBase" id="RU363041"/>
    </source>
</evidence>
<dbReference type="PANTHER" id="PTHR43701:SF2">
    <property type="entry name" value="MEMBRANE TRANSPORTER PROTEIN YJNA-RELATED"/>
    <property type="match status" value="1"/>
</dbReference>
<comment type="subcellular location">
    <subcellularLocation>
        <location evidence="6">Cell membrane</location>
        <topology evidence="6">Multi-pass membrane protein</topology>
    </subcellularLocation>
    <subcellularLocation>
        <location evidence="1">Membrane</location>
        <topology evidence="1">Multi-pass membrane protein</topology>
    </subcellularLocation>
</comment>
<dbReference type="Proteomes" id="UP000249134">
    <property type="component" value="Chromosome 1"/>
</dbReference>
<evidence type="ECO:0000313" key="8">
    <source>
        <dbReference type="Proteomes" id="UP000249134"/>
    </source>
</evidence>
<keyword evidence="6" id="KW-1003">Cell membrane</keyword>
<dbReference type="GO" id="GO:0005886">
    <property type="term" value="C:plasma membrane"/>
    <property type="evidence" value="ECO:0007669"/>
    <property type="project" value="UniProtKB-SubCell"/>
</dbReference>
<keyword evidence="3 6" id="KW-0812">Transmembrane</keyword>
<keyword evidence="5 6" id="KW-0472">Membrane</keyword>
<gene>
    <name evidence="7" type="ORF">NCTC4824_03993</name>
</gene>
<dbReference type="InterPro" id="IPR051598">
    <property type="entry name" value="TSUP/Inactive_protease-like"/>
</dbReference>
<evidence type="ECO:0000256" key="2">
    <source>
        <dbReference type="ARBA" id="ARBA00009142"/>
    </source>
</evidence>
<evidence type="ECO:0000256" key="4">
    <source>
        <dbReference type="ARBA" id="ARBA00022989"/>
    </source>
</evidence>
<reference evidence="7 8" key="1">
    <citation type="submission" date="2018-06" db="EMBL/GenBank/DDBJ databases">
        <authorList>
            <consortium name="Pathogen Informatics"/>
            <person name="Doyle S."/>
        </authorList>
    </citation>
    <scope>NUCLEOTIDE SEQUENCE [LARGE SCALE GENOMIC DNA]</scope>
    <source>
        <strain evidence="7 8">NCTC4824</strain>
    </source>
</reference>
<feature type="transmembrane region" description="Helical" evidence="6">
    <location>
        <begin position="7"/>
        <end position="30"/>
    </location>
</feature>
<feature type="transmembrane region" description="Helical" evidence="6">
    <location>
        <begin position="213"/>
        <end position="230"/>
    </location>
</feature>
<evidence type="ECO:0000256" key="3">
    <source>
        <dbReference type="ARBA" id="ARBA00022692"/>
    </source>
</evidence>
<dbReference type="RefSeq" id="WP_066143659.1">
    <property type="nucleotide sequence ID" value="NZ_CBCSGM010000004.1"/>
</dbReference>
<proteinExistence type="inferred from homology"/>
<keyword evidence="4 6" id="KW-1133">Transmembrane helix</keyword>
<dbReference type="PANTHER" id="PTHR43701">
    <property type="entry name" value="MEMBRANE TRANSPORTER PROTEIN MJ0441-RELATED"/>
    <property type="match status" value="1"/>
</dbReference>
<dbReference type="EMBL" id="LS483476">
    <property type="protein sequence ID" value="SQI63244.1"/>
    <property type="molecule type" value="Genomic_DNA"/>
</dbReference>
<dbReference type="Pfam" id="PF01925">
    <property type="entry name" value="TauE"/>
    <property type="match status" value="1"/>
</dbReference>